<evidence type="ECO:0000313" key="10">
    <source>
        <dbReference type="Ensembl" id="ENSCJAP00000094102.1"/>
    </source>
</evidence>
<dbReference type="InterPro" id="IPR007311">
    <property type="entry name" value="ST7"/>
</dbReference>
<protein>
    <recommendedName>
        <fullName evidence="3">Suppressor of tumorigenicity 7 protein</fullName>
    </recommendedName>
</protein>
<feature type="transmembrane region" description="Helical" evidence="9">
    <location>
        <begin position="20"/>
        <end position="42"/>
    </location>
</feature>
<evidence type="ECO:0000256" key="3">
    <source>
        <dbReference type="ARBA" id="ARBA00020602"/>
    </source>
</evidence>
<feature type="transmembrane region" description="Helical" evidence="9">
    <location>
        <begin position="621"/>
        <end position="649"/>
    </location>
</feature>
<accession>A0A8I3XDW7</accession>
<reference evidence="10 11" key="1">
    <citation type="submission" date="2009-03" db="EMBL/GenBank/DDBJ databases">
        <authorList>
            <person name="Warren W."/>
            <person name="Ye L."/>
            <person name="Minx P."/>
            <person name="Worley K."/>
            <person name="Gibbs R."/>
            <person name="Wilson R.K."/>
        </authorList>
    </citation>
    <scope>NUCLEOTIDE SEQUENCE [LARGE SCALE GENOMIC DNA]</scope>
</reference>
<reference evidence="10" key="3">
    <citation type="submission" date="2025-09" db="UniProtKB">
        <authorList>
            <consortium name="Ensembl"/>
        </authorList>
    </citation>
    <scope>IDENTIFICATION</scope>
</reference>
<evidence type="ECO:0000256" key="9">
    <source>
        <dbReference type="SAM" id="Phobius"/>
    </source>
</evidence>
<comment type="similarity">
    <text evidence="2">Belongs to the ST7 family.</text>
</comment>
<dbReference type="GeneTree" id="ENSGT00390000000873"/>
<keyword evidence="8" id="KW-0325">Glycoprotein</keyword>
<dbReference type="GO" id="GO:0016020">
    <property type="term" value="C:membrane"/>
    <property type="evidence" value="ECO:0007669"/>
    <property type="project" value="UniProtKB-SubCell"/>
</dbReference>
<keyword evidence="6 9" id="KW-1133">Transmembrane helix</keyword>
<organism evidence="10 11">
    <name type="scientific">Callithrix jacchus</name>
    <name type="common">White-tufted-ear marmoset</name>
    <name type="synonym">Simia Jacchus</name>
    <dbReference type="NCBI Taxonomy" id="9483"/>
    <lineage>
        <taxon>Eukaryota</taxon>
        <taxon>Metazoa</taxon>
        <taxon>Chordata</taxon>
        <taxon>Craniata</taxon>
        <taxon>Vertebrata</taxon>
        <taxon>Euteleostomi</taxon>
        <taxon>Mammalia</taxon>
        <taxon>Eutheria</taxon>
        <taxon>Euarchontoglires</taxon>
        <taxon>Primates</taxon>
        <taxon>Haplorrhini</taxon>
        <taxon>Platyrrhini</taxon>
        <taxon>Cebidae</taxon>
        <taxon>Callitrichinae</taxon>
        <taxon>Callithrix</taxon>
        <taxon>Callithrix</taxon>
    </lineage>
</organism>
<gene>
    <name evidence="10" type="primary">ST7</name>
</gene>
<keyword evidence="7 9" id="KW-0472">Membrane</keyword>
<feature type="transmembrane region" description="Helical" evidence="9">
    <location>
        <begin position="589"/>
        <end position="609"/>
    </location>
</feature>
<dbReference type="PANTHER" id="PTHR12745:SF10">
    <property type="entry name" value="SUPPRESSOR OF TUMORIGENICITY 7 PROTEIN"/>
    <property type="match status" value="1"/>
</dbReference>
<dbReference type="PANTHER" id="PTHR12745">
    <property type="entry name" value="SUPPRESSION OF TUMORIGENICITY 7"/>
    <property type="match status" value="1"/>
</dbReference>
<sequence>MAEAGTGFLEQLKSCIVWSWTYLWTVWFFIVLFLVYILRVPLKINDNLSTVSMFLNTLTPKFYVALTGTSSLISGLILIFEWWYFRKYGTSFIEQVSVSHLRPLLGGVDNNSSNNSNSSNGDSDSNRQSVSECKVWRNPLNLFRGAEYNRYTWVTGREPLTYYDMNLSAQDHQTFFTCDSDHLRPADAIMQKAWRERNPQARISAAHEALEINEIRSRVEVPLIASSTIWEIKLLPKCATAYILLAEEEATTIAEAEKLFKQALKAGDGCYRRSQQLQHHGSQYEAQHRRDTNVLVYIKRRLAMCARRLGRTREAVKMMRDLMKEFPLLSMFNIHENLLEALLELQAYADVQAVLAKYDDISLPKSATICYTAALLKARAVSDKSPVPTATSFLPTQRLQLGRAGPGLSQLPLWCLPAKHSSGVSPGCEYLLEMKSLILPPEHILKRGDSEAIAYAFFHLAHWKRVEGALNLLHCTWEGTFRMIPYPLEKGHLFYPYPICTETADRELLPFPQHFVCPLKLCHGESGEHPPIQFVAPANTDLREAPSSIHLTHRCHCLLRANSLWTARKHDFEKGKPFRDFKMFMDYSILKVVFVVQNSSMFSSILFCLQKRRKKSKIKLLCIAAIICILLCLTTLKLLMSLINLWIYLEFSGNLDLLNATSWFLW</sequence>
<reference evidence="10" key="2">
    <citation type="submission" date="2025-08" db="UniProtKB">
        <authorList>
            <consortium name="Ensembl"/>
        </authorList>
    </citation>
    <scope>IDENTIFICATION</scope>
</reference>
<name>A0A8I3XDW7_CALJA</name>
<dbReference type="Proteomes" id="UP000008225">
    <property type="component" value="Chromosome 8"/>
</dbReference>
<evidence type="ECO:0000256" key="7">
    <source>
        <dbReference type="ARBA" id="ARBA00023136"/>
    </source>
</evidence>
<keyword evidence="11" id="KW-1185">Reference proteome</keyword>
<evidence type="ECO:0000256" key="6">
    <source>
        <dbReference type="ARBA" id="ARBA00022989"/>
    </source>
</evidence>
<dbReference type="Pfam" id="PF04184">
    <property type="entry name" value="ST7"/>
    <property type="match status" value="2"/>
</dbReference>
<proteinExistence type="inferred from homology"/>
<dbReference type="CDD" id="cd11557">
    <property type="entry name" value="ST7"/>
    <property type="match status" value="1"/>
</dbReference>
<evidence type="ECO:0000256" key="1">
    <source>
        <dbReference type="ARBA" id="ARBA00004141"/>
    </source>
</evidence>
<comment type="subcellular location">
    <subcellularLocation>
        <location evidence="1">Membrane</location>
        <topology evidence="1">Multi-pass membrane protein</topology>
    </subcellularLocation>
</comment>
<evidence type="ECO:0000256" key="2">
    <source>
        <dbReference type="ARBA" id="ARBA00009751"/>
    </source>
</evidence>
<dbReference type="Ensembl" id="ENSCJAT00000121496.1">
    <property type="protein sequence ID" value="ENSCJAP00000094102.1"/>
    <property type="gene ID" value="ENSCJAG00000004988.5"/>
</dbReference>
<keyword evidence="5 9" id="KW-0812">Transmembrane</keyword>
<evidence type="ECO:0000313" key="11">
    <source>
        <dbReference type="Proteomes" id="UP000008225"/>
    </source>
</evidence>
<keyword evidence="4" id="KW-0597">Phosphoprotein</keyword>
<dbReference type="AlphaFoldDB" id="A0A8I3XDW7"/>
<evidence type="ECO:0000256" key="4">
    <source>
        <dbReference type="ARBA" id="ARBA00022553"/>
    </source>
</evidence>
<evidence type="ECO:0000256" key="5">
    <source>
        <dbReference type="ARBA" id="ARBA00022692"/>
    </source>
</evidence>
<feature type="transmembrane region" description="Helical" evidence="9">
    <location>
        <begin position="62"/>
        <end position="85"/>
    </location>
</feature>
<evidence type="ECO:0000256" key="8">
    <source>
        <dbReference type="ARBA" id="ARBA00023180"/>
    </source>
</evidence>